<accession>A0A182W8X0</accession>
<feature type="transmembrane region" description="Helical" evidence="5">
    <location>
        <begin position="133"/>
        <end position="154"/>
    </location>
</feature>
<dbReference type="PANTHER" id="PTHR12489">
    <property type="entry name" value="LIPOMA HMGIC FUSION PARTNER-LIKE PROTEIN"/>
    <property type="match status" value="1"/>
</dbReference>
<reference evidence="6" key="2">
    <citation type="submission" date="2020-05" db="UniProtKB">
        <authorList>
            <consortium name="EnsemblMetazoa"/>
        </authorList>
    </citation>
    <scope>IDENTIFICATION</scope>
    <source>
        <strain evidence="6">MINIMUS1</strain>
    </source>
</reference>
<evidence type="ECO:0000256" key="4">
    <source>
        <dbReference type="ARBA" id="ARBA00023136"/>
    </source>
</evidence>
<feature type="transmembrane region" description="Helical" evidence="5">
    <location>
        <begin position="183"/>
        <end position="201"/>
    </location>
</feature>
<feature type="transmembrane region" description="Helical" evidence="5">
    <location>
        <begin position="12"/>
        <end position="32"/>
    </location>
</feature>
<dbReference type="Pfam" id="PF10242">
    <property type="entry name" value="L_HMGIC_fpl"/>
    <property type="match status" value="1"/>
</dbReference>
<keyword evidence="7" id="KW-1185">Reference proteome</keyword>
<dbReference type="EnsemblMetazoa" id="AMIN006794-RA">
    <property type="protein sequence ID" value="AMIN006794-PA"/>
    <property type="gene ID" value="AMIN006794"/>
</dbReference>
<reference evidence="7" key="1">
    <citation type="submission" date="2013-03" db="EMBL/GenBank/DDBJ databases">
        <title>The Genome Sequence of Anopheles minimus MINIMUS1.</title>
        <authorList>
            <consortium name="The Broad Institute Genomics Platform"/>
            <person name="Neafsey D.E."/>
            <person name="Walton C."/>
            <person name="Walker B."/>
            <person name="Young S.K."/>
            <person name="Zeng Q."/>
            <person name="Gargeya S."/>
            <person name="Fitzgerald M."/>
            <person name="Haas B."/>
            <person name="Abouelleil A."/>
            <person name="Allen A.W."/>
            <person name="Alvarado L."/>
            <person name="Arachchi H.M."/>
            <person name="Berlin A.M."/>
            <person name="Chapman S.B."/>
            <person name="Gainer-Dewar J."/>
            <person name="Goldberg J."/>
            <person name="Griggs A."/>
            <person name="Gujja S."/>
            <person name="Hansen M."/>
            <person name="Howarth C."/>
            <person name="Imamovic A."/>
            <person name="Ireland A."/>
            <person name="Larimer J."/>
            <person name="McCowan C."/>
            <person name="Murphy C."/>
            <person name="Pearson M."/>
            <person name="Poon T.W."/>
            <person name="Priest M."/>
            <person name="Roberts A."/>
            <person name="Saif S."/>
            <person name="Shea T."/>
            <person name="Sisk P."/>
            <person name="Sykes S."/>
            <person name="Wortman J."/>
            <person name="Nusbaum C."/>
            <person name="Birren B."/>
        </authorList>
    </citation>
    <scope>NUCLEOTIDE SEQUENCE [LARGE SCALE GENOMIC DNA]</scope>
    <source>
        <strain evidence="7">MINIMUS1</strain>
    </source>
</reference>
<evidence type="ECO:0008006" key="8">
    <source>
        <dbReference type="Google" id="ProtNLM"/>
    </source>
</evidence>
<evidence type="ECO:0000313" key="6">
    <source>
        <dbReference type="EnsemblMetazoa" id="AMIN006794-PA"/>
    </source>
</evidence>
<dbReference type="InterPro" id="IPR019372">
    <property type="entry name" value="LHFPL"/>
</dbReference>
<protein>
    <recommendedName>
        <fullName evidence="8">Lipoma HMGIC fusion partner-like 2 protein</fullName>
    </recommendedName>
</protein>
<evidence type="ECO:0000256" key="3">
    <source>
        <dbReference type="ARBA" id="ARBA00022989"/>
    </source>
</evidence>
<evidence type="ECO:0000256" key="2">
    <source>
        <dbReference type="ARBA" id="ARBA00022692"/>
    </source>
</evidence>
<evidence type="ECO:0000313" key="7">
    <source>
        <dbReference type="Proteomes" id="UP000075920"/>
    </source>
</evidence>
<dbReference type="GO" id="GO:0016020">
    <property type="term" value="C:membrane"/>
    <property type="evidence" value="ECO:0007669"/>
    <property type="project" value="UniProtKB-SubCell"/>
</dbReference>
<proteinExistence type="predicted"/>
<keyword evidence="4 5" id="KW-0472">Membrane</keyword>
<feature type="transmembrane region" description="Helical" evidence="5">
    <location>
        <begin position="96"/>
        <end position="121"/>
    </location>
</feature>
<keyword evidence="2 5" id="KW-0812">Transmembrane</keyword>
<keyword evidence="3 5" id="KW-1133">Transmembrane helix</keyword>
<organism evidence="6 7">
    <name type="scientific">Anopheles minimus</name>
    <dbReference type="NCBI Taxonomy" id="112268"/>
    <lineage>
        <taxon>Eukaryota</taxon>
        <taxon>Metazoa</taxon>
        <taxon>Ecdysozoa</taxon>
        <taxon>Arthropoda</taxon>
        <taxon>Hexapoda</taxon>
        <taxon>Insecta</taxon>
        <taxon>Pterygota</taxon>
        <taxon>Neoptera</taxon>
        <taxon>Endopterygota</taxon>
        <taxon>Diptera</taxon>
        <taxon>Nematocera</taxon>
        <taxon>Culicoidea</taxon>
        <taxon>Culicidae</taxon>
        <taxon>Anophelinae</taxon>
        <taxon>Anopheles</taxon>
    </lineage>
</organism>
<sequence>MCACRMLITSHGFVWFAVTLVASLTLLCAIVQPKWLIGPEVIRITNEEGNFTVIRHPSVGIYNRCKRMSHSEYNCGNFDLYGLQTDSSVFPVPWKFTMFLMCVGTMLLGFTMLCMFVICCRVDSFFGLSMHKFLCIFQAIAAMMVLCGFLVYPLAWDVPRVKKLCGPDAEPYSPADCTFGESIYVGAAGVLLAFLCTVVCLKAEAAYYSAKAQRRVIDGDVLACVM</sequence>
<dbReference type="Proteomes" id="UP000075920">
    <property type="component" value="Unassembled WGS sequence"/>
</dbReference>
<evidence type="ECO:0000256" key="5">
    <source>
        <dbReference type="SAM" id="Phobius"/>
    </source>
</evidence>
<dbReference type="AlphaFoldDB" id="A0A182W8X0"/>
<comment type="subcellular location">
    <subcellularLocation>
        <location evidence="1">Membrane</location>
        <topology evidence="1">Multi-pass membrane protein</topology>
    </subcellularLocation>
</comment>
<evidence type="ECO:0000256" key="1">
    <source>
        <dbReference type="ARBA" id="ARBA00004141"/>
    </source>
</evidence>
<dbReference type="VEuPathDB" id="VectorBase:AMIN006794"/>
<dbReference type="PANTHER" id="PTHR12489:SF19">
    <property type="entry name" value="LHFPL TETRASPAN SUBFAMILY MEMBER 2 PROTEIN"/>
    <property type="match status" value="1"/>
</dbReference>
<name>A0A182W8X0_9DIPT</name>
<dbReference type="Gene3D" id="1.20.140.150">
    <property type="match status" value="1"/>
</dbReference>
<dbReference type="STRING" id="112268.A0A182W8X0"/>